<reference evidence="8 9" key="1">
    <citation type="submission" date="2021-05" db="EMBL/GenBank/DDBJ databases">
        <title>A Polyphasic approach of four new species of the genus Ohtaekwangia: Ohtaekwangia histidinii sp. nov., Ohtaekwangia cretensis sp. nov., Ohtaekwangia indiensis sp. nov., Ohtaekwangia reichenbachii sp. nov. from diverse environment.</title>
        <authorList>
            <person name="Octaviana S."/>
        </authorList>
    </citation>
    <scope>NUCLEOTIDE SEQUENCE [LARGE SCALE GENOMIC DNA]</scope>
    <source>
        <strain evidence="8 9">PWU20</strain>
    </source>
</reference>
<dbReference type="PIRSF" id="PIRSF026649">
    <property type="entry name" value="MsbB"/>
    <property type="match status" value="1"/>
</dbReference>
<dbReference type="CDD" id="cd07984">
    <property type="entry name" value="LPLAT_LABLAT-like"/>
    <property type="match status" value="1"/>
</dbReference>
<keyword evidence="6 8" id="KW-0012">Acyltransferase</keyword>
<evidence type="ECO:0000256" key="5">
    <source>
        <dbReference type="ARBA" id="ARBA00023136"/>
    </source>
</evidence>
<dbReference type="Pfam" id="PF03279">
    <property type="entry name" value="Lip_A_acyltrans"/>
    <property type="match status" value="1"/>
</dbReference>
<keyword evidence="4" id="KW-0808">Transferase</keyword>
<proteinExistence type="predicted"/>
<evidence type="ECO:0000256" key="1">
    <source>
        <dbReference type="ARBA" id="ARBA00004533"/>
    </source>
</evidence>
<accession>A0ABS5VKH1</accession>
<keyword evidence="7" id="KW-0812">Transmembrane</keyword>
<dbReference type="GO" id="GO:0016746">
    <property type="term" value="F:acyltransferase activity"/>
    <property type="evidence" value="ECO:0007669"/>
    <property type="project" value="UniProtKB-KW"/>
</dbReference>
<dbReference type="RefSeq" id="WP_254151636.1">
    <property type="nucleotide sequence ID" value="NZ_JAHESD010000002.1"/>
</dbReference>
<evidence type="ECO:0000256" key="2">
    <source>
        <dbReference type="ARBA" id="ARBA00022475"/>
    </source>
</evidence>
<evidence type="ECO:0000256" key="3">
    <source>
        <dbReference type="ARBA" id="ARBA00022519"/>
    </source>
</evidence>
<keyword evidence="3" id="KW-0997">Cell inner membrane</keyword>
<feature type="transmembrane region" description="Helical" evidence="7">
    <location>
        <begin position="20"/>
        <end position="40"/>
    </location>
</feature>
<name>A0ABS5VKH1_9BACT</name>
<dbReference type="PANTHER" id="PTHR30606:SF10">
    <property type="entry name" value="PHOSPHATIDYLINOSITOL MANNOSIDE ACYLTRANSFERASE"/>
    <property type="match status" value="1"/>
</dbReference>
<keyword evidence="7" id="KW-1133">Transmembrane helix</keyword>
<evidence type="ECO:0000256" key="6">
    <source>
        <dbReference type="ARBA" id="ARBA00023315"/>
    </source>
</evidence>
<sequence length="323" mass="37021">MFNSIKLSKSTRRKLKYALLYRFVLVVIRLSNLLPLRVWLSISGGVGRLVYFLSPRLKRQVVQHLSLAFKKEMSPEKIKKLSEQAIEMLGKNAGSVIRNFTLKGSEDFYKRTKIKGQQYAEEAFDSRRGVIFLTAHLGPFESIATDLSLRGFHPYIVGTPLKDRNLNTLLMESRTKFGATLIERGKDTFRIMKNISNGGTMAILIDQDTRVKSVFVKFFGIECSTPVGATLIALRTGAAVIPVFARLNKNGTQEINYYPEIELERTGDEENDLITNTQRFTMVIENEIRKYPEQWVWMHERWKTKNNAVKKVVKPVETAMADY</sequence>
<dbReference type="Proteomes" id="UP000772618">
    <property type="component" value="Unassembled WGS sequence"/>
</dbReference>
<dbReference type="EMBL" id="JAHESD010000002">
    <property type="protein sequence ID" value="MBT1701940.1"/>
    <property type="molecule type" value="Genomic_DNA"/>
</dbReference>
<comment type="subcellular location">
    <subcellularLocation>
        <location evidence="1">Cell inner membrane</location>
    </subcellularLocation>
</comment>
<organism evidence="8 9">
    <name type="scientific">Chryseosolibacter indicus</name>
    <dbReference type="NCBI Taxonomy" id="2782351"/>
    <lineage>
        <taxon>Bacteria</taxon>
        <taxon>Pseudomonadati</taxon>
        <taxon>Bacteroidota</taxon>
        <taxon>Cytophagia</taxon>
        <taxon>Cytophagales</taxon>
        <taxon>Chryseotaleaceae</taxon>
        <taxon>Chryseosolibacter</taxon>
    </lineage>
</organism>
<dbReference type="InterPro" id="IPR004960">
    <property type="entry name" value="LipA_acyltrans"/>
</dbReference>
<protein>
    <submittedName>
        <fullName evidence="8">Lysophospholipid acyltransferase family protein</fullName>
    </submittedName>
</protein>
<keyword evidence="5 7" id="KW-0472">Membrane</keyword>
<evidence type="ECO:0000256" key="4">
    <source>
        <dbReference type="ARBA" id="ARBA00022679"/>
    </source>
</evidence>
<keyword evidence="2" id="KW-1003">Cell membrane</keyword>
<keyword evidence="9" id="KW-1185">Reference proteome</keyword>
<comment type="caution">
    <text evidence="8">The sequence shown here is derived from an EMBL/GenBank/DDBJ whole genome shotgun (WGS) entry which is preliminary data.</text>
</comment>
<evidence type="ECO:0000313" key="9">
    <source>
        <dbReference type="Proteomes" id="UP000772618"/>
    </source>
</evidence>
<dbReference type="PANTHER" id="PTHR30606">
    <property type="entry name" value="LIPID A BIOSYNTHESIS LAUROYL ACYLTRANSFERASE"/>
    <property type="match status" value="1"/>
</dbReference>
<gene>
    <name evidence="8" type="ORF">KK060_01535</name>
</gene>
<evidence type="ECO:0000256" key="7">
    <source>
        <dbReference type="SAM" id="Phobius"/>
    </source>
</evidence>
<evidence type="ECO:0000313" key="8">
    <source>
        <dbReference type="EMBL" id="MBT1701940.1"/>
    </source>
</evidence>